<keyword evidence="5" id="KW-0319">Glycerol metabolism</keyword>
<accession>A0A0C1VJP3</accession>
<dbReference type="InterPro" id="IPR018483">
    <property type="entry name" value="Carb_kinase_FGGY_CS"/>
</dbReference>
<reference evidence="11 12" key="1">
    <citation type="journal article" date="2014" name="G3 (Bethesda)">
        <title>Genome sequence of Candidatus Riesia pediculischaeffi, endosymbiont of chimpanzee lice, and genomic comparison of recently acquired endosymbionts from human and chimpanzee lice.</title>
        <authorList>
            <person name="Boyd B.M."/>
            <person name="Allen J.M."/>
            <person name="de Crecy-Lagard V."/>
            <person name="Reed D.L."/>
        </authorList>
    </citation>
    <scope>NUCLEOTIDE SEQUENCE [LARGE SCALE GENOMIC DNA]</scope>
    <source>
        <strain evidence="11 12">PTSU</strain>
    </source>
</reference>
<evidence type="ECO:0000313" key="11">
    <source>
        <dbReference type="EMBL" id="KIE64080.1"/>
    </source>
</evidence>
<comment type="caution">
    <text evidence="11">The sequence shown here is derived from an EMBL/GenBank/DDBJ whole genome shotgun (WGS) entry which is preliminary data.</text>
</comment>
<dbReference type="GO" id="GO:0005524">
    <property type="term" value="F:ATP binding"/>
    <property type="evidence" value="ECO:0007669"/>
    <property type="project" value="UniProtKB-KW"/>
</dbReference>
<dbReference type="PANTHER" id="PTHR10196:SF69">
    <property type="entry name" value="GLYCEROL KINASE"/>
    <property type="match status" value="1"/>
</dbReference>
<dbReference type="PROSITE" id="PS00933">
    <property type="entry name" value="FGGY_KINASES_1"/>
    <property type="match status" value="1"/>
</dbReference>
<evidence type="ECO:0000256" key="3">
    <source>
        <dbReference type="ARBA" id="ARBA00022741"/>
    </source>
</evidence>
<evidence type="ECO:0000256" key="7">
    <source>
        <dbReference type="ARBA" id="ARBA00043149"/>
    </source>
</evidence>
<dbReference type="GO" id="GO:0005829">
    <property type="term" value="C:cytosol"/>
    <property type="evidence" value="ECO:0007669"/>
    <property type="project" value="TreeGrafter"/>
</dbReference>
<evidence type="ECO:0000256" key="8">
    <source>
        <dbReference type="RuleBase" id="RU003733"/>
    </source>
</evidence>
<dbReference type="GO" id="GO:0019563">
    <property type="term" value="P:glycerol catabolic process"/>
    <property type="evidence" value="ECO:0007669"/>
    <property type="project" value="TreeGrafter"/>
</dbReference>
<dbReference type="PROSITE" id="PS00445">
    <property type="entry name" value="FGGY_KINASES_2"/>
    <property type="match status" value="1"/>
</dbReference>
<name>A0A0C1VJP3_9ENTR</name>
<dbReference type="FunFam" id="3.30.420.40:FF:000008">
    <property type="entry name" value="Glycerol kinase"/>
    <property type="match status" value="1"/>
</dbReference>
<dbReference type="Gene3D" id="3.30.420.40">
    <property type="match status" value="2"/>
</dbReference>
<dbReference type="InterPro" id="IPR018485">
    <property type="entry name" value="FGGY_C"/>
</dbReference>
<comment type="similarity">
    <text evidence="1 8">Belongs to the FGGY kinase family.</text>
</comment>
<dbReference type="InterPro" id="IPR000577">
    <property type="entry name" value="Carb_kinase_FGGY"/>
</dbReference>
<dbReference type="Pfam" id="PF00370">
    <property type="entry name" value="FGGY_N"/>
    <property type="match status" value="1"/>
</dbReference>
<evidence type="ECO:0000256" key="4">
    <source>
        <dbReference type="ARBA" id="ARBA00022777"/>
    </source>
</evidence>
<feature type="domain" description="Carbohydrate kinase FGGY N-terminal" evidence="9">
    <location>
        <begin position="7"/>
        <end position="256"/>
    </location>
</feature>
<keyword evidence="4 8" id="KW-0418">Kinase</keyword>
<dbReference type="AlphaFoldDB" id="A0A0C1VJP3"/>
<keyword evidence="3" id="KW-0547">Nucleotide-binding</keyword>
<protein>
    <recommendedName>
        <fullName evidence="7">ATP:glycerol 3-phosphotransferase</fullName>
    </recommendedName>
</protein>
<organism evidence="11 12">
    <name type="scientific">Candidatus Riesia pediculischaeffi PTSU</name>
    <dbReference type="NCBI Taxonomy" id="1401651"/>
    <lineage>
        <taxon>Bacteria</taxon>
        <taxon>Pseudomonadati</taxon>
        <taxon>Pseudomonadota</taxon>
        <taxon>Gammaproteobacteria</taxon>
        <taxon>Enterobacterales</taxon>
        <taxon>Enterobacteriaceae</taxon>
        <taxon>Candidatus Riesia</taxon>
    </lineage>
</organism>
<dbReference type="PANTHER" id="PTHR10196">
    <property type="entry name" value="SUGAR KINASE"/>
    <property type="match status" value="1"/>
</dbReference>
<dbReference type="InterPro" id="IPR043129">
    <property type="entry name" value="ATPase_NBD"/>
</dbReference>
<dbReference type="Proteomes" id="UP000054529">
    <property type="component" value="Unassembled WGS sequence"/>
</dbReference>
<keyword evidence="2 8" id="KW-0808">Transferase</keyword>
<evidence type="ECO:0000256" key="6">
    <source>
        <dbReference type="ARBA" id="ARBA00022840"/>
    </source>
</evidence>
<dbReference type="GO" id="GO:0004370">
    <property type="term" value="F:glycerol kinase activity"/>
    <property type="evidence" value="ECO:0007669"/>
    <property type="project" value="TreeGrafter"/>
</dbReference>
<evidence type="ECO:0000259" key="9">
    <source>
        <dbReference type="Pfam" id="PF00370"/>
    </source>
</evidence>
<feature type="domain" description="Carbohydrate kinase FGGY C-terminal" evidence="10">
    <location>
        <begin position="267"/>
        <end position="456"/>
    </location>
</feature>
<dbReference type="PIRSF" id="PIRSF000538">
    <property type="entry name" value="GlpK"/>
    <property type="match status" value="1"/>
</dbReference>
<proteinExistence type="inferred from homology"/>
<evidence type="ECO:0000256" key="1">
    <source>
        <dbReference type="ARBA" id="ARBA00009156"/>
    </source>
</evidence>
<dbReference type="NCBIfam" id="NF000756">
    <property type="entry name" value="PRK00047.1"/>
    <property type="match status" value="1"/>
</dbReference>
<evidence type="ECO:0000259" key="10">
    <source>
        <dbReference type="Pfam" id="PF02782"/>
    </source>
</evidence>
<gene>
    <name evidence="11" type="ORF">P689_11951</name>
</gene>
<dbReference type="CDD" id="cd07769">
    <property type="entry name" value="ASKHA_NBD_FGGY_GK"/>
    <property type="match status" value="1"/>
</dbReference>
<dbReference type="PATRIC" id="fig|1401651.3.peg.81"/>
<sequence length="512" mass="58674">MNKIKKYILALDQGTTSSRSALFDHEVNLLSLAKRSLSQICPEKGWVENDPEEIWSTQYETILEVIRDVQIQFDQIVGIGISNQRETTIVWDKKTGKPIYNAISWSCRRTEEFCKQLKEEEKELTIYIRNNTGLKVNPYFSGTKLRWILDNVEKARERAEIGELLFGTVDSWLIWRMTNGALHVTDYTNASRTMLFNIRRLSWDQRIINVLKIPKIILPRVCSSSKIFAKVIFSNLQRTKIPISSVMGDQQSSLYGQLCFSFGETKSTYGTGCFSLMNIEKRFLISKNELLTTISCGPKGESQYALEGPIPFGGASIQWLKDQIKIIHSLDDQSIWSNMVDSSEGVYFIPDSSFDFDSEGWNPFLKGAIIGITRDSNRFHIIRAILESITFQNMDILECMKKDIGRNDVYRELKVDGNASCNDIMMQFQSNILGIPVKRPAVKERSILGTALLAGITVGFWKDVQEVQCKINEHKIFFPEMTSKEGYMKYLGWKRIYSILSNLRKSVPKVEN</sequence>
<dbReference type="EMBL" id="AWXV01000002">
    <property type="protein sequence ID" value="KIE64080.1"/>
    <property type="molecule type" value="Genomic_DNA"/>
</dbReference>
<dbReference type="Pfam" id="PF02782">
    <property type="entry name" value="FGGY_C"/>
    <property type="match status" value="1"/>
</dbReference>
<keyword evidence="6" id="KW-0067">ATP-binding</keyword>
<evidence type="ECO:0000313" key="12">
    <source>
        <dbReference type="Proteomes" id="UP000054529"/>
    </source>
</evidence>
<dbReference type="HOGENOM" id="CLU_009281_2_3_6"/>
<evidence type="ECO:0000256" key="2">
    <source>
        <dbReference type="ARBA" id="ARBA00022679"/>
    </source>
</evidence>
<evidence type="ECO:0000256" key="5">
    <source>
        <dbReference type="ARBA" id="ARBA00022798"/>
    </source>
</evidence>
<dbReference type="InterPro" id="IPR018484">
    <property type="entry name" value="FGGY_N"/>
</dbReference>
<dbReference type="SUPFAM" id="SSF53067">
    <property type="entry name" value="Actin-like ATPase domain"/>
    <property type="match status" value="2"/>
</dbReference>